<evidence type="ECO:0000256" key="1">
    <source>
        <dbReference type="SAM" id="MobiDB-lite"/>
    </source>
</evidence>
<gene>
    <name evidence="2" type="ORF">C5689_06460</name>
</gene>
<dbReference type="EMBL" id="PUIV01000006">
    <property type="protein sequence ID" value="PWB94703.1"/>
    <property type="molecule type" value="Genomic_DNA"/>
</dbReference>
<accession>A0A2U1ST02</accession>
<comment type="caution">
    <text evidence="2">The sequence shown here is derived from an EMBL/GenBank/DDBJ whole genome shotgun (WGS) entry which is preliminary data.</text>
</comment>
<name>A0A2U1ST02_METSR</name>
<reference evidence="2 3" key="1">
    <citation type="journal article" date="2018" name="Appl. Microbiol. Biotechnol.">
        <title>Co-cultivation of the strictly anaerobic methanogen Methanosarcina barkeri with aerobic methanotrophs in an oxygen-limited membrane bioreactor.</title>
        <authorList>
            <person name="In 't Zandt M.H."/>
            <person name="van den Bosch T.J.M."/>
            <person name="Rijkers R."/>
            <person name="van Kessel M.A.H.J."/>
            <person name="Jetten M.S.M."/>
            <person name="Welte C.U."/>
        </authorList>
    </citation>
    <scope>NUCLEOTIDE SEQUENCE [LARGE SCALE GENOMIC DNA]</scope>
    <source>
        <strain evidence="2 3">DSM 17706</strain>
    </source>
</reference>
<organism evidence="2 3">
    <name type="scientific">Methylosinus sporium</name>
    <dbReference type="NCBI Taxonomy" id="428"/>
    <lineage>
        <taxon>Bacteria</taxon>
        <taxon>Pseudomonadati</taxon>
        <taxon>Pseudomonadota</taxon>
        <taxon>Alphaproteobacteria</taxon>
        <taxon>Hyphomicrobiales</taxon>
        <taxon>Methylocystaceae</taxon>
        <taxon>Methylosinus</taxon>
    </lineage>
</organism>
<dbReference type="Proteomes" id="UP000245137">
    <property type="component" value="Unassembled WGS sequence"/>
</dbReference>
<sequence>MAQLLAMDTRAYPTHSRFVDLSGQQFGDVKVKRYLGRRKESIYFVCECVCGNEFAGSSTDLRRGATKSCGCHKRAPKKEKQR</sequence>
<feature type="compositionally biased region" description="Basic residues" evidence="1">
    <location>
        <begin position="70"/>
        <end position="82"/>
    </location>
</feature>
<proteinExistence type="predicted"/>
<feature type="region of interest" description="Disordered" evidence="1">
    <location>
        <begin position="60"/>
        <end position="82"/>
    </location>
</feature>
<evidence type="ECO:0000313" key="3">
    <source>
        <dbReference type="Proteomes" id="UP000245137"/>
    </source>
</evidence>
<keyword evidence="3" id="KW-1185">Reference proteome</keyword>
<dbReference type="AlphaFoldDB" id="A0A2U1ST02"/>
<evidence type="ECO:0000313" key="2">
    <source>
        <dbReference type="EMBL" id="PWB94703.1"/>
    </source>
</evidence>
<protein>
    <submittedName>
        <fullName evidence="2">Uncharacterized protein</fullName>
    </submittedName>
</protein>